<evidence type="ECO:0000313" key="2">
    <source>
        <dbReference type="EMBL" id="KAH0813395.1"/>
    </source>
</evidence>
<sequence>MTDSESERKSATMTTGLYQKLNKILQLQPPIPPLHQTPNQLLPKTIYIRTLFDGPRMKQAAKTSIAQFKKEQRKTGGGPGPSETETPSDMDWAIHNVCPIDFEEDVSAFDSDNFRDLPSSSSSIKPESIGLIDPTTGLIENTETQNFPIRPEPQPDPGSNATTKKAKGKKRRHEMSAFEEEMLQLHKAHLEARIDNERRINEKEMEILKTKHEVELQKLEILKKIQCGSLKVDLGNI</sequence>
<feature type="region of interest" description="Disordered" evidence="1">
    <location>
        <begin position="146"/>
        <end position="171"/>
    </location>
</feature>
<name>A0A8J6L9N9_TENMO</name>
<gene>
    <name evidence="2" type="ORF">GEV33_009397</name>
</gene>
<organism evidence="2 3">
    <name type="scientific">Tenebrio molitor</name>
    <name type="common">Yellow mealworm beetle</name>
    <dbReference type="NCBI Taxonomy" id="7067"/>
    <lineage>
        <taxon>Eukaryota</taxon>
        <taxon>Metazoa</taxon>
        <taxon>Ecdysozoa</taxon>
        <taxon>Arthropoda</taxon>
        <taxon>Hexapoda</taxon>
        <taxon>Insecta</taxon>
        <taxon>Pterygota</taxon>
        <taxon>Neoptera</taxon>
        <taxon>Endopterygota</taxon>
        <taxon>Coleoptera</taxon>
        <taxon>Polyphaga</taxon>
        <taxon>Cucujiformia</taxon>
        <taxon>Tenebrionidae</taxon>
        <taxon>Tenebrio</taxon>
    </lineage>
</organism>
<dbReference type="AlphaFoldDB" id="A0A8J6L9N9"/>
<evidence type="ECO:0000313" key="3">
    <source>
        <dbReference type="Proteomes" id="UP000719412"/>
    </source>
</evidence>
<comment type="caution">
    <text evidence="2">The sequence shown here is derived from an EMBL/GenBank/DDBJ whole genome shotgun (WGS) entry which is preliminary data.</text>
</comment>
<proteinExistence type="predicted"/>
<protein>
    <recommendedName>
        <fullName evidence="4">No apical meristem-associated C-terminal domain-containing protein</fullName>
    </recommendedName>
</protein>
<feature type="region of interest" description="Disordered" evidence="1">
    <location>
        <begin position="61"/>
        <end position="89"/>
    </location>
</feature>
<evidence type="ECO:0008006" key="4">
    <source>
        <dbReference type="Google" id="ProtNLM"/>
    </source>
</evidence>
<reference evidence="2" key="2">
    <citation type="submission" date="2021-08" db="EMBL/GenBank/DDBJ databases">
        <authorList>
            <person name="Eriksson T."/>
        </authorList>
    </citation>
    <scope>NUCLEOTIDE SEQUENCE</scope>
    <source>
        <strain evidence="2">Stoneville</strain>
        <tissue evidence="2">Whole head</tissue>
    </source>
</reference>
<dbReference type="EMBL" id="JABDTM020025317">
    <property type="protein sequence ID" value="KAH0813395.1"/>
    <property type="molecule type" value="Genomic_DNA"/>
</dbReference>
<keyword evidence="3" id="KW-1185">Reference proteome</keyword>
<accession>A0A8J6L9N9</accession>
<reference evidence="2" key="1">
    <citation type="journal article" date="2020" name="J Insects Food Feed">
        <title>The yellow mealworm (Tenebrio molitor) genome: a resource for the emerging insects as food and feed industry.</title>
        <authorList>
            <person name="Eriksson T."/>
            <person name="Andere A."/>
            <person name="Kelstrup H."/>
            <person name="Emery V."/>
            <person name="Picard C."/>
        </authorList>
    </citation>
    <scope>NUCLEOTIDE SEQUENCE</scope>
    <source>
        <strain evidence="2">Stoneville</strain>
        <tissue evidence="2">Whole head</tissue>
    </source>
</reference>
<evidence type="ECO:0000256" key="1">
    <source>
        <dbReference type="SAM" id="MobiDB-lite"/>
    </source>
</evidence>
<dbReference type="Proteomes" id="UP000719412">
    <property type="component" value="Unassembled WGS sequence"/>
</dbReference>